<dbReference type="SUPFAM" id="SSF53474">
    <property type="entry name" value="alpha/beta-Hydrolases"/>
    <property type="match status" value="1"/>
</dbReference>
<dbReference type="AlphaFoldDB" id="A0ABD6FAD0"/>
<evidence type="ECO:0000313" key="4">
    <source>
        <dbReference type="Proteomes" id="UP000249324"/>
    </source>
</evidence>
<feature type="chain" id="PRO_5044893048" description="Alpha/beta hydrolase" evidence="2">
    <location>
        <begin position="29"/>
        <end position="374"/>
    </location>
</feature>
<feature type="signal peptide" evidence="2">
    <location>
        <begin position="1"/>
        <end position="28"/>
    </location>
</feature>
<dbReference type="Gene3D" id="3.40.50.1820">
    <property type="entry name" value="alpha/beta hydrolase"/>
    <property type="match status" value="1"/>
</dbReference>
<evidence type="ECO:0000256" key="2">
    <source>
        <dbReference type="SAM" id="SignalP"/>
    </source>
</evidence>
<dbReference type="EMBL" id="QGUI02000004">
    <property type="protein sequence ID" value="MFO7190769.1"/>
    <property type="molecule type" value="Genomic_DNA"/>
</dbReference>
<accession>A0ABD6FAD0</accession>
<evidence type="ECO:0008006" key="5">
    <source>
        <dbReference type="Google" id="ProtNLM"/>
    </source>
</evidence>
<feature type="region of interest" description="Disordered" evidence="1">
    <location>
        <begin position="308"/>
        <end position="328"/>
    </location>
</feature>
<protein>
    <recommendedName>
        <fullName evidence="5">Alpha/beta hydrolase</fullName>
    </recommendedName>
</protein>
<evidence type="ECO:0000313" key="3">
    <source>
        <dbReference type="EMBL" id="MFO7190769.1"/>
    </source>
</evidence>
<gene>
    <name evidence="3" type="ORF">DIU77_000785</name>
</gene>
<comment type="caution">
    <text evidence="3">The sequence shown here is derived from an EMBL/GenBank/DDBJ whole genome shotgun (WGS) entry which is preliminary data.</text>
</comment>
<dbReference type="Proteomes" id="UP000249324">
    <property type="component" value="Unassembled WGS sequence"/>
</dbReference>
<reference evidence="3 4" key="1">
    <citation type="journal article" date="2021" name="BMC Genomics">
        <title>Genome-resolved metagenome and metatranscriptome analyses of thermophilic composting reveal key bacterial players and their metabolic interactions.</title>
        <authorList>
            <person name="Braga L.P.P."/>
            <person name="Pereira R.V."/>
            <person name="Martins L.F."/>
            <person name="Moura L.M.S."/>
            <person name="Sanchez F.B."/>
            <person name="Patane J.S.L."/>
            <person name="da Silva A.M."/>
            <person name="Setubal J.C."/>
        </authorList>
    </citation>
    <scope>NUCLEOTIDE SEQUENCE [LARGE SCALE GENOMIC DNA]</scope>
    <source>
        <strain evidence="3">ZC4RG45</strain>
    </source>
</reference>
<proteinExistence type="predicted"/>
<sequence>MRAKQPRVRFGMRTLGIAAATVAAAVSAAVPATGPADSTSTNGAPTVGVVEYNLGDDAFTDRRWLHGFGEMRAVVHYPEKLTRDKGTAKLPVVVLQHGNQVPCYSLDAADRTWPCPRGVEPYPSNRGLDYLGEALATSGFVVVSPSANGINNFMGAASQNARMIAAHLRLLQQLSTTGGGPLSGAFTDPDTGLPKAVDFTGVLDLSRVGVLGHSTAGEAAMYLASEDNRHELPAGVSIKGALSLASPAPSGFFSTLVTDEPIAVVSSGCWSRGNEMYFQQARAYGGKRGFLLRVRKANHNFYNTEWTVGPGPTDGDDSGCPAAKGRPTAEDQRQLAVTYARAFFRYALYDDYSGLPILTGDEPAGDVETDVETY</sequence>
<evidence type="ECO:0000256" key="1">
    <source>
        <dbReference type="SAM" id="MobiDB-lite"/>
    </source>
</evidence>
<name>A0ABD6FAD0_9PSEU</name>
<keyword evidence="2" id="KW-0732">Signal</keyword>
<organism evidence="3 4">
    <name type="scientific">Thermocrispum agreste</name>
    <dbReference type="NCBI Taxonomy" id="37925"/>
    <lineage>
        <taxon>Bacteria</taxon>
        <taxon>Bacillati</taxon>
        <taxon>Actinomycetota</taxon>
        <taxon>Actinomycetes</taxon>
        <taxon>Pseudonocardiales</taxon>
        <taxon>Pseudonocardiaceae</taxon>
        <taxon>Thermocrispum</taxon>
    </lineage>
</organism>
<dbReference type="InterPro" id="IPR029058">
    <property type="entry name" value="AB_hydrolase_fold"/>
</dbReference>